<protein>
    <recommendedName>
        <fullName evidence="1">Apea-like HEPN domain-containing protein</fullName>
    </recommendedName>
</protein>
<comment type="caution">
    <text evidence="2">The sequence shown here is derived from an EMBL/GenBank/DDBJ whole genome shotgun (WGS) entry which is preliminary data.</text>
</comment>
<sequence>MWNPQSGAELELIGGLQGPGCDNADAGLAGGEAAEFGEGTVYGEIDGGKRVTLWDAERRRYTTDLVGELREEYWCSSWVCVGAHISSADQQSLSNFRVVVDDLYYLTNDSRFAAPRWAKIEGVEDAGEHKPDGSFLAPYVLPVVGGVRADVATGATSSASYSVFTNVTRPWISEATEAMPDLKLDFMIRRTRAGPSITIGVDTWTRIEPTSSPASARDLLGEAQPLLALMRLSTYGVCGAASMSAVCDGNEVSLLSHLGSPSSPESPATANVIFTFADVSLESFMRTWERLGHTPQARYARDMTVGQIGHSPVMVEEHISQVLGSAEGFQRWCLGGGKGPSLNQRLLDLLDRLSVPIQTQIGLDERAEKWATWAVWARNNVDHGGAEKHRPVADFYHFKVIADSVRLVTYLVALTEFGVDNETIEEALRNHPRLSVIAKRCSQIADLPSV</sequence>
<keyword evidence="3" id="KW-1185">Reference proteome</keyword>
<feature type="domain" description="Apea-like HEPN" evidence="1">
    <location>
        <begin position="318"/>
        <end position="422"/>
    </location>
</feature>
<dbReference type="Proteomes" id="UP001501480">
    <property type="component" value="Unassembled WGS sequence"/>
</dbReference>
<reference evidence="3" key="1">
    <citation type="journal article" date="2019" name="Int. J. Syst. Evol. Microbiol.">
        <title>The Global Catalogue of Microorganisms (GCM) 10K type strain sequencing project: providing services to taxonomists for standard genome sequencing and annotation.</title>
        <authorList>
            <consortium name="The Broad Institute Genomics Platform"/>
            <consortium name="The Broad Institute Genome Sequencing Center for Infectious Disease"/>
            <person name="Wu L."/>
            <person name="Ma J."/>
        </authorList>
    </citation>
    <scope>NUCLEOTIDE SEQUENCE [LARGE SCALE GENOMIC DNA]</scope>
    <source>
        <strain evidence="3">JCM 15749</strain>
    </source>
</reference>
<gene>
    <name evidence="2" type="ORF">GCM10009821_26450</name>
</gene>
<dbReference type="EMBL" id="BAAAPY010000012">
    <property type="protein sequence ID" value="GAA2083944.1"/>
    <property type="molecule type" value="Genomic_DNA"/>
</dbReference>
<evidence type="ECO:0000313" key="2">
    <source>
        <dbReference type="EMBL" id="GAA2083944.1"/>
    </source>
</evidence>
<organism evidence="2 3">
    <name type="scientific">Aeromicrobium halocynthiae</name>
    <dbReference type="NCBI Taxonomy" id="560557"/>
    <lineage>
        <taxon>Bacteria</taxon>
        <taxon>Bacillati</taxon>
        <taxon>Actinomycetota</taxon>
        <taxon>Actinomycetes</taxon>
        <taxon>Propionibacteriales</taxon>
        <taxon>Nocardioidaceae</taxon>
        <taxon>Aeromicrobium</taxon>
    </lineage>
</organism>
<name>A0ABP5HPV0_9ACTN</name>
<dbReference type="Pfam" id="PF18739">
    <property type="entry name" value="HEPN_Apea"/>
    <property type="match status" value="1"/>
</dbReference>
<accession>A0ABP5HPV0</accession>
<evidence type="ECO:0000259" key="1">
    <source>
        <dbReference type="Pfam" id="PF18739"/>
    </source>
</evidence>
<evidence type="ECO:0000313" key="3">
    <source>
        <dbReference type="Proteomes" id="UP001501480"/>
    </source>
</evidence>
<proteinExistence type="predicted"/>
<dbReference type="InterPro" id="IPR041229">
    <property type="entry name" value="HEPN_Apea"/>
</dbReference>